<keyword evidence="1" id="KW-0472">Membrane</keyword>
<evidence type="ECO:0000256" key="1">
    <source>
        <dbReference type="SAM" id="Phobius"/>
    </source>
</evidence>
<feature type="transmembrane region" description="Helical" evidence="1">
    <location>
        <begin position="54"/>
        <end position="71"/>
    </location>
</feature>
<accession>A0AAW6KIN0</accession>
<dbReference type="GO" id="GO:0008168">
    <property type="term" value="F:methyltransferase activity"/>
    <property type="evidence" value="ECO:0007669"/>
    <property type="project" value="UniProtKB-KW"/>
</dbReference>
<evidence type="ECO:0000313" key="2">
    <source>
        <dbReference type="EMBL" id="MDE1453953.1"/>
    </source>
</evidence>
<protein>
    <submittedName>
        <fullName evidence="2">Methyltransferase</fullName>
    </submittedName>
</protein>
<keyword evidence="1" id="KW-1133">Transmembrane helix</keyword>
<keyword evidence="1" id="KW-0812">Transmembrane</keyword>
<gene>
    <name evidence="2" type="ORF">PVN32_17480</name>
</gene>
<reference evidence="2" key="1">
    <citation type="submission" date="2022-12" db="EMBL/GenBank/DDBJ databases">
        <title>Draft Genome Sequences of Bacillus licheniformis and Bacillus paralicheniformis strains isolated from Irish skim milk powders.</title>
        <authorList>
            <person name="Lourenco A."/>
            <person name="Li F."/>
            <person name="Geraldine D."/>
            <person name="Tobin J.T."/>
            <person name="Butler F."/>
            <person name="Jordan K."/>
            <person name="Obrien T."/>
        </authorList>
    </citation>
    <scope>NUCLEOTIDE SEQUENCE</scope>
    <source>
        <strain evidence="2">3370</strain>
    </source>
</reference>
<dbReference type="AlphaFoldDB" id="A0AAW6KIN0"/>
<sequence length="98" mass="11685">MFFNKKQIDKLLDDHTEEEQKETKSKVNTSFIIVFYFSILLSICTVFFDYRYFLIALFGPTILVTFISPPFQTKKGIYRIFSAIYLILLITVTFFWLN</sequence>
<evidence type="ECO:0000313" key="3">
    <source>
        <dbReference type="Proteomes" id="UP001216709"/>
    </source>
</evidence>
<dbReference type="Proteomes" id="UP001216709">
    <property type="component" value="Unassembled WGS sequence"/>
</dbReference>
<keyword evidence="2" id="KW-0808">Transferase</keyword>
<organism evidence="2 3">
    <name type="scientific">Bacillus paralicheniformis</name>
    <dbReference type="NCBI Taxonomy" id="1648923"/>
    <lineage>
        <taxon>Bacteria</taxon>
        <taxon>Bacillati</taxon>
        <taxon>Bacillota</taxon>
        <taxon>Bacilli</taxon>
        <taxon>Bacillales</taxon>
        <taxon>Bacillaceae</taxon>
        <taxon>Bacillus</taxon>
    </lineage>
</organism>
<dbReference type="EMBL" id="JARAFO010000074">
    <property type="protein sequence ID" value="MDE1453953.1"/>
    <property type="molecule type" value="Genomic_DNA"/>
</dbReference>
<keyword evidence="2" id="KW-0489">Methyltransferase</keyword>
<feature type="transmembrane region" description="Helical" evidence="1">
    <location>
        <begin position="78"/>
        <end position="97"/>
    </location>
</feature>
<comment type="caution">
    <text evidence="2">The sequence shown here is derived from an EMBL/GenBank/DDBJ whole genome shotgun (WGS) entry which is preliminary data.</text>
</comment>
<feature type="transmembrane region" description="Helical" evidence="1">
    <location>
        <begin position="30"/>
        <end position="48"/>
    </location>
</feature>
<dbReference type="GeneID" id="56672361"/>
<dbReference type="RefSeq" id="WP_020452196.1">
    <property type="nucleotide sequence ID" value="NZ_AP023088.1"/>
</dbReference>
<dbReference type="GO" id="GO:0032259">
    <property type="term" value="P:methylation"/>
    <property type="evidence" value="ECO:0007669"/>
    <property type="project" value="UniProtKB-KW"/>
</dbReference>
<proteinExistence type="predicted"/>
<name>A0AAW6KIN0_9BACI</name>